<protein>
    <recommendedName>
        <fullName evidence="3">F-box domain-containing protein</fullName>
    </recommendedName>
</protein>
<feature type="non-terminal residue" evidence="1">
    <location>
        <position position="1"/>
    </location>
</feature>
<dbReference type="Proteomes" id="UP001328107">
    <property type="component" value="Unassembled WGS sequence"/>
</dbReference>
<evidence type="ECO:0008006" key="3">
    <source>
        <dbReference type="Google" id="ProtNLM"/>
    </source>
</evidence>
<dbReference type="EMBL" id="BTRK01000002">
    <property type="protein sequence ID" value="GMR37959.1"/>
    <property type="molecule type" value="Genomic_DNA"/>
</dbReference>
<proteinExistence type="predicted"/>
<comment type="caution">
    <text evidence="1">The sequence shown here is derived from an EMBL/GenBank/DDBJ whole genome shotgun (WGS) entry which is preliminary data.</text>
</comment>
<evidence type="ECO:0000313" key="1">
    <source>
        <dbReference type="EMBL" id="GMR37959.1"/>
    </source>
</evidence>
<name>A0AAN4ZDH2_9BILA</name>
<sequence>PLTLIDLPAELIMIIVRTDEESVKVMRLISRSWNDAVLSHLRDRRYQPALERVFITAANDSDYEDIDEWEVES</sequence>
<reference evidence="2" key="1">
    <citation type="submission" date="2022-10" db="EMBL/GenBank/DDBJ databases">
        <title>Genome assembly of Pristionchus species.</title>
        <authorList>
            <person name="Yoshida K."/>
            <person name="Sommer R.J."/>
        </authorList>
    </citation>
    <scope>NUCLEOTIDE SEQUENCE [LARGE SCALE GENOMIC DNA]</scope>
    <source>
        <strain evidence="2">RS5460</strain>
    </source>
</reference>
<organism evidence="1 2">
    <name type="scientific">Pristionchus mayeri</name>
    <dbReference type="NCBI Taxonomy" id="1317129"/>
    <lineage>
        <taxon>Eukaryota</taxon>
        <taxon>Metazoa</taxon>
        <taxon>Ecdysozoa</taxon>
        <taxon>Nematoda</taxon>
        <taxon>Chromadorea</taxon>
        <taxon>Rhabditida</taxon>
        <taxon>Rhabditina</taxon>
        <taxon>Diplogasteromorpha</taxon>
        <taxon>Diplogasteroidea</taxon>
        <taxon>Neodiplogasteridae</taxon>
        <taxon>Pristionchus</taxon>
    </lineage>
</organism>
<accession>A0AAN4ZDH2</accession>
<gene>
    <name evidence="1" type="ORF">PMAYCL1PPCAC_08154</name>
</gene>
<evidence type="ECO:0000313" key="2">
    <source>
        <dbReference type="Proteomes" id="UP001328107"/>
    </source>
</evidence>
<keyword evidence="2" id="KW-1185">Reference proteome</keyword>
<dbReference type="AlphaFoldDB" id="A0AAN4ZDH2"/>